<comment type="caution">
    <text evidence="1">The sequence shown here is derived from an EMBL/GenBank/DDBJ whole genome shotgun (WGS) entry which is preliminary data.</text>
</comment>
<name>A0A8H3MAH0_9GLOM</name>
<dbReference type="EMBL" id="BLAL01000306">
    <property type="protein sequence ID" value="GET02265.1"/>
    <property type="molecule type" value="Genomic_DNA"/>
</dbReference>
<dbReference type="AlphaFoldDB" id="A0A8H3MAH0"/>
<evidence type="ECO:0000313" key="1">
    <source>
        <dbReference type="EMBL" id="GET02265.1"/>
    </source>
</evidence>
<dbReference type="OrthoDB" id="2328008at2759"/>
<dbReference type="SUPFAM" id="SSF52047">
    <property type="entry name" value="RNI-like"/>
    <property type="match status" value="1"/>
</dbReference>
<evidence type="ECO:0000313" key="2">
    <source>
        <dbReference type="Proteomes" id="UP000615446"/>
    </source>
</evidence>
<reference evidence="1" key="1">
    <citation type="submission" date="2019-10" db="EMBL/GenBank/DDBJ databases">
        <title>Conservation and host-specific expression of non-tandemly repeated heterogenous ribosome RNA gene in arbuscular mycorrhizal fungi.</title>
        <authorList>
            <person name="Maeda T."/>
            <person name="Kobayashi Y."/>
            <person name="Nakagawa T."/>
            <person name="Ezawa T."/>
            <person name="Yamaguchi K."/>
            <person name="Bino T."/>
            <person name="Nishimoto Y."/>
            <person name="Shigenobu S."/>
            <person name="Kawaguchi M."/>
        </authorList>
    </citation>
    <scope>NUCLEOTIDE SEQUENCE</scope>
    <source>
        <strain evidence="1">HR1</strain>
    </source>
</reference>
<protein>
    <submittedName>
        <fullName evidence="1">Uncharacterized protein</fullName>
    </submittedName>
</protein>
<proteinExistence type="predicted"/>
<dbReference type="Proteomes" id="UP000615446">
    <property type="component" value="Unassembled WGS sequence"/>
</dbReference>
<organism evidence="1 2">
    <name type="scientific">Rhizophagus clarus</name>
    <dbReference type="NCBI Taxonomy" id="94130"/>
    <lineage>
        <taxon>Eukaryota</taxon>
        <taxon>Fungi</taxon>
        <taxon>Fungi incertae sedis</taxon>
        <taxon>Mucoromycota</taxon>
        <taxon>Glomeromycotina</taxon>
        <taxon>Glomeromycetes</taxon>
        <taxon>Glomerales</taxon>
        <taxon>Glomeraceae</taxon>
        <taxon>Rhizophagus</taxon>
    </lineage>
</organism>
<dbReference type="InterPro" id="IPR032675">
    <property type="entry name" value="LRR_dom_sf"/>
</dbReference>
<dbReference type="Gene3D" id="3.80.10.10">
    <property type="entry name" value="Ribonuclease Inhibitor"/>
    <property type="match status" value="1"/>
</dbReference>
<accession>A0A8H3MAH0</accession>
<gene>
    <name evidence="1" type="ORF">RCL2_002864900</name>
</gene>
<sequence length="461" mass="52884">MVSKMIRMKNSSKRFPIAKLPYDIIENIIKVSITNTSLTLSGSQLIFVNRLFAKISIPYIWKHLYLIEPQERKIFNTLLTSPDELMFDYKSFVRRITICPISMSNMNSGGLLRTLQIVQALFSSQPMIGISIEDKLNFCHICHVGKEITTNQVSKNVTTWKGLQELKLDSSHLSFNDDLLGELLPNFSLLVDKRKGIYGGLQKLSLSGSNFTDQGILQHVIPHVKDTLIEFNAGYGGMNSTENITGFSILELLKNCRKLERIYLEGVDLNDSDFINMMQDDDEDDEAYCDELLDDNLSDFDVDCDSSPNNSLIIPHPSQVSFNQHISAEIKHIYIGKTSQPTFTHTGLLSLLSLCHKSLQILEIDLDHISQSVLLDVFIPLFSCTKLQEIHLVSESWSEWALHYPQPRYEYEIQAKEAMWRWKLKSYWGLSKELIEQVGERIENLRVFNILGENYLKNKMM</sequence>